<dbReference type="InterPro" id="IPR028143">
    <property type="entry name" value="Get2/sif1"/>
</dbReference>
<feature type="region of interest" description="Disordered" evidence="4">
    <location>
        <begin position="89"/>
        <end position="211"/>
    </location>
</feature>
<keyword evidence="3 5" id="KW-0472">Membrane</keyword>
<dbReference type="PANTHER" id="PTHR28263:SF1">
    <property type="entry name" value="GOLGI TO ER TRAFFIC PROTEIN 2"/>
    <property type="match status" value="1"/>
</dbReference>
<dbReference type="OrthoDB" id="5393181at2759"/>
<reference evidence="6 7" key="1">
    <citation type="submission" date="2018-03" db="EMBL/GenBank/DDBJ databases">
        <title>Genomes of Pezizomycetes fungi and the evolution of truffles.</title>
        <authorList>
            <person name="Murat C."/>
            <person name="Payen T."/>
            <person name="Noel B."/>
            <person name="Kuo A."/>
            <person name="Martin F.M."/>
        </authorList>
    </citation>
    <scope>NUCLEOTIDE SEQUENCE [LARGE SCALE GENOMIC DNA]</scope>
    <source>
        <strain evidence="6">091103-1</strain>
    </source>
</reference>
<feature type="transmembrane region" description="Helical" evidence="5">
    <location>
        <begin position="330"/>
        <end position="363"/>
    </location>
</feature>
<evidence type="ECO:0000256" key="4">
    <source>
        <dbReference type="SAM" id="MobiDB-lite"/>
    </source>
</evidence>
<sequence length="376" mass="40032">MAGSGVESCTLLLPVRPLVPILSSCGTGILSATSSFKAEPINFRDGNQASPCAPNHLDTLPQQLRGKKSFTISTQIFSLGSGYTAMEDLPANSSPLSPAEQARIRRERRQAKVKEGGNSRLNRITGTQGQTFRNQETPAARPAQEAAPDPPDIDISAHHYEPKARQRERIGREDISAGTGPPPSSFWGSPLADTWGQQDPLFGAGGDPSDPNLGRLMMENNMFGGQAGGAGTGQEDPMLQMMQQLMGGAGGPDGMGGLGGLGGPGMGTPPPEIQQMQQREKSWGMRWKALHVLSSLCLAVWVLRGTGWGFTGSALERVESTNMTREEAPVIITPIAFTRTGLVLLVCVCANLPLCIAFVLVLYHYGVNPTIFSLLP</sequence>
<dbReference type="EMBL" id="PYWC01000021">
    <property type="protein sequence ID" value="PWW77541.1"/>
    <property type="molecule type" value="Genomic_DNA"/>
</dbReference>
<comment type="caution">
    <text evidence="6">The sequence shown here is derived from an EMBL/GenBank/DDBJ whole genome shotgun (WGS) entry which is preliminary data.</text>
</comment>
<feature type="compositionally biased region" description="Basic and acidic residues" evidence="4">
    <location>
        <begin position="155"/>
        <end position="175"/>
    </location>
</feature>
<evidence type="ECO:0000256" key="2">
    <source>
        <dbReference type="ARBA" id="ARBA00022989"/>
    </source>
</evidence>
<dbReference type="PANTHER" id="PTHR28263">
    <property type="entry name" value="GOLGI TO ER TRAFFIC PROTEIN 2"/>
    <property type="match status" value="1"/>
</dbReference>
<keyword evidence="7" id="KW-1185">Reference proteome</keyword>
<name>A0A317SWK7_9PEZI</name>
<dbReference type="AlphaFoldDB" id="A0A317SWK7"/>
<evidence type="ECO:0000256" key="1">
    <source>
        <dbReference type="ARBA" id="ARBA00022692"/>
    </source>
</evidence>
<dbReference type="STRING" id="42249.A0A317SWK7"/>
<evidence type="ECO:0000313" key="6">
    <source>
        <dbReference type="EMBL" id="PWW77541.1"/>
    </source>
</evidence>
<protein>
    <submittedName>
        <fullName evidence="6">Uncharacterized protein</fullName>
    </submittedName>
</protein>
<dbReference type="Proteomes" id="UP000246991">
    <property type="component" value="Unassembled WGS sequence"/>
</dbReference>
<evidence type="ECO:0000313" key="7">
    <source>
        <dbReference type="Proteomes" id="UP000246991"/>
    </source>
</evidence>
<proteinExistence type="predicted"/>
<dbReference type="Pfam" id="PF08690">
    <property type="entry name" value="GET2"/>
    <property type="match status" value="1"/>
</dbReference>
<evidence type="ECO:0000256" key="3">
    <source>
        <dbReference type="ARBA" id="ARBA00023136"/>
    </source>
</evidence>
<dbReference type="GO" id="GO:0006890">
    <property type="term" value="P:retrograde vesicle-mediated transport, Golgi to endoplasmic reticulum"/>
    <property type="evidence" value="ECO:0007669"/>
    <property type="project" value="TreeGrafter"/>
</dbReference>
<keyword evidence="2 5" id="KW-1133">Transmembrane helix</keyword>
<accession>A0A317SWK7</accession>
<gene>
    <name evidence="6" type="ORF">C7212DRAFT_342819</name>
</gene>
<organism evidence="6 7">
    <name type="scientific">Tuber magnatum</name>
    <name type="common">white Piedmont truffle</name>
    <dbReference type="NCBI Taxonomy" id="42249"/>
    <lineage>
        <taxon>Eukaryota</taxon>
        <taxon>Fungi</taxon>
        <taxon>Dikarya</taxon>
        <taxon>Ascomycota</taxon>
        <taxon>Pezizomycotina</taxon>
        <taxon>Pezizomycetes</taxon>
        <taxon>Pezizales</taxon>
        <taxon>Tuberaceae</taxon>
        <taxon>Tuber</taxon>
    </lineage>
</organism>
<feature type="compositionally biased region" description="Polar residues" evidence="4">
    <location>
        <begin position="119"/>
        <end position="137"/>
    </location>
</feature>
<keyword evidence="1 5" id="KW-0812">Transmembrane</keyword>
<evidence type="ECO:0000256" key="5">
    <source>
        <dbReference type="SAM" id="Phobius"/>
    </source>
</evidence>